<evidence type="ECO:0000256" key="5">
    <source>
        <dbReference type="SAM" id="Phobius"/>
    </source>
</evidence>
<keyword evidence="4 5" id="KW-0472">Membrane</keyword>
<feature type="transmembrane region" description="Helical" evidence="5">
    <location>
        <begin position="392"/>
        <end position="412"/>
    </location>
</feature>
<comment type="caution">
    <text evidence="7">The sequence shown here is derived from an EMBL/GenBank/DDBJ whole genome shotgun (WGS) entry which is preliminary data.</text>
</comment>
<evidence type="ECO:0000256" key="3">
    <source>
        <dbReference type="ARBA" id="ARBA00022989"/>
    </source>
</evidence>
<feature type="transmembrane region" description="Helical" evidence="5">
    <location>
        <begin position="293"/>
        <end position="317"/>
    </location>
</feature>
<dbReference type="EMBL" id="JAOPGA020001252">
    <property type="protein sequence ID" value="KAL0486636.1"/>
    <property type="molecule type" value="Genomic_DNA"/>
</dbReference>
<sequence>MQEDDHLFKVPVFEVKKSTTHSYGNFVVYCFSINFILGVGVLGVPNAFYKGGIVAGPLVMLIVTIFAMMSSTWILETISRAQGIVDADDQTKTRNPNATQLFYISDTKFEMNQLCAMFLGKIGKIAYEIFLCLFAYGVLWSYAAVFAESMASHVPLPISGWYTCEVAVDDSNTCSTLYILYVLVFGLLVVPITCLNLTEQKLLQITLTLFRYLSLGAMIIITLIGIATDPYSAHSPKSRPDTLPTRGPYVADVKLFQLLGFSLLMPTCIYSQILHHAVPGFTQPAKDKKRLHIVYASTFLTTFIFYVVLGVVLAIYYGPNIMSTASLNFGTWRAGRSFSESVPTWTTILIYVIILFPALDVISAFPLNGIALGNNLHTGVFGENQKYMSKRWIQVLFRLLAAVPPLIGAIFVRDLSKLLSYAGLVGFIITFVIPPVLNVVSRRVCEKRFGCSKTPYTIPIITSTPMCVFVSILGAMSVVFCVVMNIYESSSEHLN</sequence>
<feature type="transmembrane region" description="Helical" evidence="5">
    <location>
        <begin position="54"/>
        <end position="75"/>
    </location>
</feature>
<dbReference type="PANTHER" id="PTHR16189">
    <property type="entry name" value="TRANSMEMBRANE PROTEIN 104-RELATED"/>
    <property type="match status" value="1"/>
</dbReference>
<evidence type="ECO:0000256" key="4">
    <source>
        <dbReference type="ARBA" id="ARBA00023136"/>
    </source>
</evidence>
<dbReference type="GO" id="GO:0016020">
    <property type="term" value="C:membrane"/>
    <property type="evidence" value="ECO:0007669"/>
    <property type="project" value="UniProtKB-SubCell"/>
</dbReference>
<dbReference type="Proteomes" id="UP001431209">
    <property type="component" value="Unassembled WGS sequence"/>
</dbReference>
<dbReference type="InterPro" id="IPR013057">
    <property type="entry name" value="AA_transpt_TM"/>
</dbReference>
<feature type="transmembrane region" description="Helical" evidence="5">
    <location>
        <begin position="255"/>
        <end position="273"/>
    </location>
</feature>
<proteinExistence type="predicted"/>
<feature type="transmembrane region" description="Helical" evidence="5">
    <location>
        <begin position="348"/>
        <end position="371"/>
    </location>
</feature>
<name>A0AAW2ZD16_9EUKA</name>
<feature type="transmembrane region" description="Helical" evidence="5">
    <location>
        <begin position="418"/>
        <end position="440"/>
    </location>
</feature>
<gene>
    <name evidence="7" type="ORF">AKO1_001546</name>
</gene>
<evidence type="ECO:0000256" key="2">
    <source>
        <dbReference type="ARBA" id="ARBA00022692"/>
    </source>
</evidence>
<evidence type="ECO:0000256" key="1">
    <source>
        <dbReference type="ARBA" id="ARBA00004370"/>
    </source>
</evidence>
<keyword evidence="8" id="KW-1185">Reference proteome</keyword>
<comment type="subcellular location">
    <subcellularLocation>
        <location evidence="1">Membrane</location>
    </subcellularLocation>
</comment>
<protein>
    <submittedName>
        <fullName evidence="7">11 TM domain-containing transmembrane protein</fullName>
    </submittedName>
</protein>
<reference evidence="7 8" key="1">
    <citation type="submission" date="2024-03" db="EMBL/GenBank/DDBJ databases">
        <title>The Acrasis kona genome and developmental transcriptomes reveal deep origins of eukaryotic multicellular pathways.</title>
        <authorList>
            <person name="Sheikh S."/>
            <person name="Fu C.-J."/>
            <person name="Brown M.W."/>
            <person name="Baldauf S.L."/>
        </authorList>
    </citation>
    <scope>NUCLEOTIDE SEQUENCE [LARGE SCALE GENOMIC DNA]</scope>
    <source>
        <strain evidence="7 8">ATCC MYA-3509</strain>
    </source>
</reference>
<organism evidence="7 8">
    <name type="scientific">Acrasis kona</name>
    <dbReference type="NCBI Taxonomy" id="1008807"/>
    <lineage>
        <taxon>Eukaryota</taxon>
        <taxon>Discoba</taxon>
        <taxon>Heterolobosea</taxon>
        <taxon>Tetramitia</taxon>
        <taxon>Eutetramitia</taxon>
        <taxon>Acrasidae</taxon>
        <taxon>Acrasis</taxon>
    </lineage>
</organism>
<dbReference type="PANTHER" id="PTHR16189:SF2">
    <property type="entry name" value="AMINO ACID TRANSPORTER TRANSMEMBRANE DOMAIN-CONTAINING PROTEIN"/>
    <property type="match status" value="1"/>
</dbReference>
<evidence type="ECO:0000313" key="8">
    <source>
        <dbReference type="Proteomes" id="UP001431209"/>
    </source>
</evidence>
<feature type="domain" description="Amino acid transporter transmembrane" evidence="6">
    <location>
        <begin position="31"/>
        <end position="459"/>
    </location>
</feature>
<feature type="transmembrane region" description="Helical" evidence="5">
    <location>
        <begin position="178"/>
        <end position="197"/>
    </location>
</feature>
<keyword evidence="2 5" id="KW-0812">Transmembrane</keyword>
<keyword evidence="3 5" id="KW-1133">Transmembrane helix</keyword>
<evidence type="ECO:0000313" key="7">
    <source>
        <dbReference type="EMBL" id="KAL0486636.1"/>
    </source>
</evidence>
<feature type="transmembrane region" description="Helical" evidence="5">
    <location>
        <begin position="26"/>
        <end position="48"/>
    </location>
</feature>
<feature type="transmembrane region" description="Helical" evidence="5">
    <location>
        <begin position="125"/>
        <end position="147"/>
    </location>
</feature>
<feature type="transmembrane region" description="Helical" evidence="5">
    <location>
        <begin position="209"/>
        <end position="228"/>
    </location>
</feature>
<dbReference type="AlphaFoldDB" id="A0AAW2ZD16"/>
<accession>A0AAW2ZD16</accession>
<dbReference type="Pfam" id="PF01490">
    <property type="entry name" value="Aa_trans"/>
    <property type="match status" value="1"/>
</dbReference>
<evidence type="ECO:0000259" key="6">
    <source>
        <dbReference type="Pfam" id="PF01490"/>
    </source>
</evidence>
<feature type="transmembrane region" description="Helical" evidence="5">
    <location>
        <begin position="460"/>
        <end position="487"/>
    </location>
</feature>